<sequence>MNIYALNSSESFGLKKKTSSSFFLSQLYVNSHMPNHRANTPSIFSPAAIVRASDLHFDSINHALFVDMFLNR</sequence>
<organism evidence="1 2">
    <name type="scientific">Tagetes erecta</name>
    <name type="common">African marigold</name>
    <dbReference type="NCBI Taxonomy" id="13708"/>
    <lineage>
        <taxon>Eukaryota</taxon>
        <taxon>Viridiplantae</taxon>
        <taxon>Streptophyta</taxon>
        <taxon>Embryophyta</taxon>
        <taxon>Tracheophyta</taxon>
        <taxon>Spermatophyta</taxon>
        <taxon>Magnoliopsida</taxon>
        <taxon>eudicotyledons</taxon>
        <taxon>Gunneridae</taxon>
        <taxon>Pentapetalae</taxon>
        <taxon>asterids</taxon>
        <taxon>campanulids</taxon>
        <taxon>Asterales</taxon>
        <taxon>Asteraceae</taxon>
        <taxon>Asteroideae</taxon>
        <taxon>Heliantheae alliance</taxon>
        <taxon>Tageteae</taxon>
        <taxon>Tagetes</taxon>
    </lineage>
</organism>
<keyword evidence="2" id="KW-1185">Reference proteome</keyword>
<comment type="caution">
    <text evidence="1">The sequence shown here is derived from an EMBL/GenBank/DDBJ whole genome shotgun (WGS) entry which is preliminary data.</text>
</comment>
<protein>
    <submittedName>
        <fullName evidence="1">Uncharacterized protein</fullName>
    </submittedName>
</protein>
<proteinExistence type="predicted"/>
<dbReference type="Proteomes" id="UP001229421">
    <property type="component" value="Unassembled WGS sequence"/>
</dbReference>
<dbReference type="EMBL" id="JAUHHV010000001">
    <property type="protein sequence ID" value="KAK1441300.1"/>
    <property type="molecule type" value="Genomic_DNA"/>
</dbReference>
<accession>A0AAD8P781</accession>
<reference evidence="1" key="1">
    <citation type="journal article" date="2023" name="bioRxiv">
        <title>Improved chromosome-level genome assembly for marigold (Tagetes erecta).</title>
        <authorList>
            <person name="Jiang F."/>
            <person name="Yuan L."/>
            <person name="Wang S."/>
            <person name="Wang H."/>
            <person name="Xu D."/>
            <person name="Wang A."/>
            <person name="Fan W."/>
        </authorList>
    </citation>
    <scope>NUCLEOTIDE SEQUENCE</scope>
    <source>
        <strain evidence="1">WSJ</strain>
        <tissue evidence="1">Leaf</tissue>
    </source>
</reference>
<name>A0AAD8P781_TARER</name>
<gene>
    <name evidence="1" type="ORF">QVD17_07147</name>
</gene>
<dbReference type="AlphaFoldDB" id="A0AAD8P781"/>
<evidence type="ECO:0000313" key="2">
    <source>
        <dbReference type="Proteomes" id="UP001229421"/>
    </source>
</evidence>
<evidence type="ECO:0000313" key="1">
    <source>
        <dbReference type="EMBL" id="KAK1441300.1"/>
    </source>
</evidence>